<dbReference type="Proteomes" id="UP001160483">
    <property type="component" value="Unassembled WGS sequence"/>
</dbReference>
<sequence length="72" mass="8103">MSPSTMSTAQVVSSKVSIDKFDGDNYATWSRYMRGVFLTKSVWHVVNRETTPTFADPRPMENYVQVLGSVTP</sequence>
<proteinExistence type="predicted"/>
<evidence type="ECO:0000313" key="2">
    <source>
        <dbReference type="Proteomes" id="UP001160483"/>
    </source>
</evidence>
<evidence type="ECO:0008006" key="3">
    <source>
        <dbReference type="Google" id="ProtNLM"/>
    </source>
</evidence>
<reference evidence="1" key="1">
    <citation type="submission" date="2021-11" db="EMBL/GenBank/DDBJ databases">
        <authorList>
            <person name="Islam A."/>
            <person name="Islam S."/>
            <person name="Flora M.S."/>
            <person name="Rahman M."/>
            <person name="Ziaur R.M."/>
            <person name="Epstein J.H."/>
            <person name="Hassan M."/>
            <person name="Klassen M."/>
            <person name="Woodard K."/>
            <person name="Webb A."/>
            <person name="Webby R.J."/>
            <person name="El Zowalaty M.E."/>
        </authorList>
    </citation>
    <scope>NUCLEOTIDE SEQUENCE</scope>
    <source>
        <strain evidence="1">Pbs3</strain>
    </source>
</reference>
<dbReference type="AlphaFoldDB" id="A0AAU9KT17"/>
<evidence type="ECO:0000313" key="1">
    <source>
        <dbReference type="EMBL" id="CAH0476200.1"/>
    </source>
</evidence>
<protein>
    <recommendedName>
        <fullName evidence="3">DUF4219 domain-containing protein</fullName>
    </recommendedName>
</protein>
<accession>A0AAU9KT17</accession>
<organism evidence="1 2">
    <name type="scientific">Peronospora belbahrii</name>
    <dbReference type="NCBI Taxonomy" id="622444"/>
    <lineage>
        <taxon>Eukaryota</taxon>
        <taxon>Sar</taxon>
        <taxon>Stramenopiles</taxon>
        <taxon>Oomycota</taxon>
        <taxon>Peronosporomycetes</taxon>
        <taxon>Peronosporales</taxon>
        <taxon>Peronosporaceae</taxon>
        <taxon>Peronospora</taxon>
    </lineage>
</organism>
<gene>
    <name evidence="1" type="ORF">PBS003_LOCUS2988</name>
</gene>
<dbReference type="EMBL" id="CAKKTJ010000144">
    <property type="protein sequence ID" value="CAH0476200.1"/>
    <property type="molecule type" value="Genomic_DNA"/>
</dbReference>
<name>A0AAU9KT17_9STRA</name>
<comment type="caution">
    <text evidence="1">The sequence shown here is derived from an EMBL/GenBank/DDBJ whole genome shotgun (WGS) entry which is preliminary data.</text>
</comment>